<dbReference type="Proteomes" id="UP000218831">
    <property type="component" value="Unassembled WGS sequence"/>
</dbReference>
<dbReference type="AlphaFoldDB" id="A0A2A2GGG4"/>
<proteinExistence type="predicted"/>
<gene>
    <name evidence="3" type="ORF">CK503_02120</name>
</gene>
<accession>A0A2A2GGG4</accession>
<protein>
    <recommendedName>
        <fullName evidence="5">Glycosyl hydrolase</fullName>
    </recommendedName>
</protein>
<feature type="domain" description="Non-reducing end beta-L-arabinofuranosidase-like GH127 middle" evidence="2">
    <location>
        <begin position="451"/>
        <end position="544"/>
    </location>
</feature>
<organism evidence="3 4">
    <name type="scientific">Fodinibius salipaludis</name>
    <dbReference type="NCBI Taxonomy" id="2032627"/>
    <lineage>
        <taxon>Bacteria</taxon>
        <taxon>Pseudomonadati</taxon>
        <taxon>Balneolota</taxon>
        <taxon>Balneolia</taxon>
        <taxon>Balneolales</taxon>
        <taxon>Balneolaceae</taxon>
        <taxon>Fodinibius</taxon>
    </lineage>
</organism>
<feature type="domain" description="Non-reducing end beta-L-arabinofuranosidase-like GH127 catalytic" evidence="1">
    <location>
        <begin position="55"/>
        <end position="440"/>
    </location>
</feature>
<evidence type="ECO:0008006" key="5">
    <source>
        <dbReference type="Google" id="ProtNLM"/>
    </source>
</evidence>
<dbReference type="RefSeq" id="WP_095605116.1">
    <property type="nucleotide sequence ID" value="NZ_NSKE01000001.1"/>
</dbReference>
<dbReference type="InterPro" id="IPR008928">
    <property type="entry name" value="6-hairpin_glycosidase_sf"/>
</dbReference>
<dbReference type="EMBL" id="NSKE01000001">
    <property type="protein sequence ID" value="PAU95872.1"/>
    <property type="molecule type" value="Genomic_DNA"/>
</dbReference>
<dbReference type="InterPro" id="IPR012878">
    <property type="entry name" value="Beta-AFase-like_GH127_cat"/>
</dbReference>
<reference evidence="3 4" key="1">
    <citation type="submission" date="2017-08" db="EMBL/GenBank/DDBJ databases">
        <title>Aliifodinibius alkalisoli sp. nov., isolated from saline alkaline soil.</title>
        <authorList>
            <person name="Liu D."/>
            <person name="Zhang G."/>
        </authorList>
    </citation>
    <scope>NUCLEOTIDE SEQUENCE [LARGE SCALE GENOMIC DNA]</scope>
    <source>
        <strain evidence="3 4">WN023</strain>
    </source>
</reference>
<sequence>MVGKEMLFNFHLYQLLKYRWLRVLLVAAIIMVSADVSKGQNSNEPVKLNTFSLGDVQLLDSPFKKAMELDGRYLLKLEADRLLAPYLKEAGLDPKGESYGGWEKQGEIGEGLDGHSLGHYLSALSMIYASTGRQVYGDRLNYVVDELERVQKANPTDYIGGVPNGEKILNEVQSGDIKAEPFALNGSWVPWYNLHKLFAGLRDAYRHAENQQALDVLIKLSDWTVEWANDLSDEQFQEMLQTEHGGMKEVMADLYAITNDRKYLNLSERFTHYAIEDPLAKKQDQLEGLHANTQIPKIIGAARHYEVSGNEKMRDISTFFWEIVVNNRTYANGGNSDHEHFGSKEGIISEELSQASSETCNTYNMLKLTRHLSQWKADSRYADYYERALYNHILASQDPQTGMFAYYINMEPGFYKTFSKPFDSFWCCVGSGMENHTKYGRYIYMHSNDDLYVNLFIPSELDWKAQGVTIQQETDFPESEKSSFTISTETPQKFNMKIRRPYWTKDGVEIHVNGNKVKTSEQSGYIGIEKTWKNGDELTISLPMELHTESLSGDDQVTFLYGPILLAGIVGEEVPIQGQYAGSEQYEFFDLPTVDVPTLNPKNEEVQEWVKSEEKPLQFELTGVGEASGIQLAPFYEVNHDYYTIYWNLNKNSVE</sequence>
<evidence type="ECO:0000313" key="3">
    <source>
        <dbReference type="EMBL" id="PAU95872.1"/>
    </source>
</evidence>
<dbReference type="PANTHER" id="PTHR31151:SF0">
    <property type="entry name" value="PROLINE-TRNA LIGASE (DUF1680)"/>
    <property type="match status" value="1"/>
</dbReference>
<name>A0A2A2GGG4_9BACT</name>
<dbReference type="InterPro" id="IPR049046">
    <property type="entry name" value="Beta-AFase-like_GH127_middle"/>
</dbReference>
<dbReference type="PANTHER" id="PTHR31151">
    <property type="entry name" value="PROLINE-TRNA LIGASE (DUF1680)"/>
    <property type="match status" value="1"/>
</dbReference>
<dbReference type="SUPFAM" id="SSF48208">
    <property type="entry name" value="Six-hairpin glycosidases"/>
    <property type="match status" value="1"/>
</dbReference>
<evidence type="ECO:0000313" key="4">
    <source>
        <dbReference type="Proteomes" id="UP000218831"/>
    </source>
</evidence>
<dbReference type="GO" id="GO:0005975">
    <property type="term" value="P:carbohydrate metabolic process"/>
    <property type="evidence" value="ECO:0007669"/>
    <property type="project" value="InterPro"/>
</dbReference>
<dbReference type="Pfam" id="PF07944">
    <property type="entry name" value="Beta-AFase-like_GH127_cat"/>
    <property type="match status" value="1"/>
</dbReference>
<evidence type="ECO:0000259" key="1">
    <source>
        <dbReference type="Pfam" id="PF07944"/>
    </source>
</evidence>
<comment type="caution">
    <text evidence="3">The sequence shown here is derived from an EMBL/GenBank/DDBJ whole genome shotgun (WGS) entry which is preliminary data.</text>
</comment>
<evidence type="ECO:0000259" key="2">
    <source>
        <dbReference type="Pfam" id="PF20736"/>
    </source>
</evidence>
<dbReference type="OrthoDB" id="9757939at2"/>
<dbReference type="Pfam" id="PF20736">
    <property type="entry name" value="Glyco_hydro127M"/>
    <property type="match status" value="1"/>
</dbReference>
<keyword evidence="4" id="KW-1185">Reference proteome</keyword>